<organism evidence="2 3">
    <name type="scientific">Prevotella multiformis DSM 16608</name>
    <dbReference type="NCBI Taxonomy" id="888743"/>
    <lineage>
        <taxon>Bacteria</taxon>
        <taxon>Pseudomonadati</taxon>
        <taxon>Bacteroidota</taxon>
        <taxon>Bacteroidia</taxon>
        <taxon>Bacteroidales</taxon>
        <taxon>Prevotellaceae</taxon>
        <taxon>Prevotella</taxon>
    </lineage>
</organism>
<dbReference type="Proteomes" id="UP000005697">
    <property type="component" value="Unassembled WGS sequence"/>
</dbReference>
<name>F0FAG1_9BACT</name>
<dbReference type="HOGENOM" id="CLU_2827602_0_0_10"/>
<dbReference type="EMBL" id="AEWX01000043">
    <property type="protein sequence ID" value="EGC18885.1"/>
    <property type="molecule type" value="Genomic_DNA"/>
</dbReference>
<evidence type="ECO:0000313" key="3">
    <source>
        <dbReference type="Proteomes" id="UP000005697"/>
    </source>
</evidence>
<dbReference type="AlphaFoldDB" id="F0FAG1"/>
<proteinExistence type="predicted"/>
<comment type="caution">
    <text evidence="2">The sequence shown here is derived from an EMBL/GenBank/DDBJ whole genome shotgun (WGS) entry which is preliminary data.</text>
</comment>
<keyword evidence="3" id="KW-1185">Reference proteome</keyword>
<accession>F0FAG1</accession>
<protein>
    <submittedName>
        <fullName evidence="2">Uncharacterized protein</fullName>
    </submittedName>
</protein>
<sequence>MHCSSDGYKSGSSRPSDERGDREKEVEKRTFDGCGRQSASPVRKSEPFSHRLRFPAVLRCTAGYSA</sequence>
<feature type="compositionally biased region" description="Basic and acidic residues" evidence="1">
    <location>
        <begin position="15"/>
        <end position="31"/>
    </location>
</feature>
<feature type="region of interest" description="Disordered" evidence="1">
    <location>
        <begin position="1"/>
        <end position="47"/>
    </location>
</feature>
<gene>
    <name evidence="2" type="ORF">HMPREF9141_2578</name>
</gene>
<reference evidence="2 3" key="1">
    <citation type="submission" date="2011-01" db="EMBL/GenBank/DDBJ databases">
        <authorList>
            <person name="Muzny D."/>
            <person name="Qin X."/>
            <person name="Deng J."/>
            <person name="Jiang H."/>
            <person name="Liu Y."/>
            <person name="Qu J."/>
            <person name="Song X.-Z."/>
            <person name="Zhang L."/>
            <person name="Thornton R."/>
            <person name="Coyle M."/>
            <person name="Francisco L."/>
            <person name="Jackson L."/>
            <person name="Javaid M."/>
            <person name="Korchina V."/>
            <person name="Kovar C."/>
            <person name="Mata R."/>
            <person name="Mathew T."/>
            <person name="Ngo R."/>
            <person name="Nguyen L."/>
            <person name="Nguyen N."/>
            <person name="Okwuonu G."/>
            <person name="Ongeri F."/>
            <person name="Pham C."/>
            <person name="Simmons D."/>
            <person name="Wilczek-Boney K."/>
            <person name="Hale W."/>
            <person name="Jakkamsetti A."/>
            <person name="Pham P."/>
            <person name="Ruth R."/>
            <person name="San Lucas F."/>
            <person name="Warren J."/>
            <person name="Zhang J."/>
            <person name="Zhao Z."/>
            <person name="Zhou C."/>
            <person name="Zhu D."/>
            <person name="Lee S."/>
            <person name="Bess C."/>
            <person name="Blankenburg K."/>
            <person name="Forbes L."/>
            <person name="Fu Q."/>
            <person name="Gubbala S."/>
            <person name="Hirani K."/>
            <person name="Jayaseelan J.C."/>
            <person name="Lara F."/>
            <person name="Munidasa M."/>
            <person name="Palculict T."/>
            <person name="Patil S."/>
            <person name="Pu L.-L."/>
            <person name="Saada N."/>
            <person name="Tang L."/>
            <person name="Weissenberger G."/>
            <person name="Zhu Y."/>
            <person name="Hemphill L."/>
            <person name="Shang Y."/>
            <person name="Youmans B."/>
            <person name="Ayvaz T."/>
            <person name="Ross M."/>
            <person name="Santibanez J."/>
            <person name="Aqrawi P."/>
            <person name="Gross S."/>
            <person name="Joshi V."/>
            <person name="Fowler G."/>
            <person name="Nazareth L."/>
            <person name="Reid J."/>
            <person name="Worley K."/>
            <person name="Petrosino J."/>
            <person name="Highlander S."/>
            <person name="Gibbs R."/>
        </authorList>
    </citation>
    <scope>NUCLEOTIDE SEQUENCE [LARGE SCALE GENOMIC DNA]</scope>
    <source>
        <strain evidence="2 3">DSM 16608</strain>
    </source>
</reference>
<evidence type="ECO:0000256" key="1">
    <source>
        <dbReference type="SAM" id="MobiDB-lite"/>
    </source>
</evidence>
<evidence type="ECO:0000313" key="2">
    <source>
        <dbReference type="EMBL" id="EGC18885.1"/>
    </source>
</evidence>